<keyword evidence="3" id="KW-1185">Reference proteome</keyword>
<feature type="region of interest" description="Disordered" evidence="1">
    <location>
        <begin position="21"/>
        <end position="50"/>
    </location>
</feature>
<feature type="compositionally biased region" description="Polar residues" evidence="1">
    <location>
        <begin position="39"/>
        <end position="48"/>
    </location>
</feature>
<sequence length="438" mass="48656">MSKAGTSADGPQGWAHFATSAHKHMDSRREDLEAANAHAPQTQETQNCRRSRHDLRLVLHFDINKTILKSDKAQGSNLDAVLNSLLADRAWGRVDAGPHWRPVGRLSIDKPANDPELMTYSTYVDKYLSPDAAASVQEAAERSSLMKQQRRHQKRTFTESNEPGEMFRGVYDHLKQALMLPPEVAATTQGMPLFEGGRRHILTSFFNLLLHLNKQEEQCMVVFRTFGVDIPEVAGEMDLFASGKHPCYPEVCMDRRNGSMDMRISDPESFGVFSRVSGKPHGSRLLLGAPQLVGCKDISKAQFSSAADKAALAAPSSFTSIHSTLMKLLDDEKSALALRDCYEYWSACGECSSAGKLLLLDPDDSSTLQIFFDDNIEVSDAHIVDVRDVTSGDSIAFEDAIGRHLRKVDPLQAILDPLYYVRAVHDCMRVFRSVKDVS</sequence>
<proteinExistence type="predicted"/>
<reference evidence="2 3" key="1">
    <citation type="journal article" date="2024" name="Nat. Commun.">
        <title>Phylogenomics reveals the evolutionary origins of lichenization in chlorophyte algae.</title>
        <authorList>
            <person name="Puginier C."/>
            <person name="Libourel C."/>
            <person name="Otte J."/>
            <person name="Skaloud P."/>
            <person name="Haon M."/>
            <person name="Grisel S."/>
            <person name="Petersen M."/>
            <person name="Berrin J.G."/>
            <person name="Delaux P.M."/>
            <person name="Dal Grande F."/>
            <person name="Keller J."/>
        </authorList>
    </citation>
    <scope>NUCLEOTIDE SEQUENCE [LARGE SCALE GENOMIC DNA]</scope>
    <source>
        <strain evidence="2 3">SAG 2036</strain>
    </source>
</reference>
<dbReference type="PANTHER" id="PTHR36960">
    <property type="entry name" value="SI:DKEY-32E6.3"/>
    <property type="match status" value="1"/>
</dbReference>
<gene>
    <name evidence="2" type="ORF">WJX73_003405</name>
</gene>
<dbReference type="PANTHER" id="PTHR36960:SF1">
    <property type="entry name" value="SI:DKEY-32E6.3"/>
    <property type="match status" value="1"/>
</dbReference>
<evidence type="ECO:0000313" key="3">
    <source>
        <dbReference type="Proteomes" id="UP001465755"/>
    </source>
</evidence>
<evidence type="ECO:0000313" key="2">
    <source>
        <dbReference type="EMBL" id="KAK9809573.1"/>
    </source>
</evidence>
<protein>
    <submittedName>
        <fullName evidence="2">Uncharacterized protein</fullName>
    </submittedName>
</protein>
<name>A0AAW1PNC6_9CHLO</name>
<dbReference type="AlphaFoldDB" id="A0AAW1PNC6"/>
<comment type="caution">
    <text evidence="2">The sequence shown here is derived from an EMBL/GenBank/DDBJ whole genome shotgun (WGS) entry which is preliminary data.</text>
</comment>
<accession>A0AAW1PNC6</accession>
<dbReference type="EMBL" id="JALJOQ010000018">
    <property type="protein sequence ID" value="KAK9809573.1"/>
    <property type="molecule type" value="Genomic_DNA"/>
</dbReference>
<feature type="compositionally biased region" description="Basic and acidic residues" evidence="1">
    <location>
        <begin position="23"/>
        <end position="32"/>
    </location>
</feature>
<evidence type="ECO:0000256" key="1">
    <source>
        <dbReference type="SAM" id="MobiDB-lite"/>
    </source>
</evidence>
<organism evidence="2 3">
    <name type="scientific">Symbiochloris irregularis</name>
    <dbReference type="NCBI Taxonomy" id="706552"/>
    <lineage>
        <taxon>Eukaryota</taxon>
        <taxon>Viridiplantae</taxon>
        <taxon>Chlorophyta</taxon>
        <taxon>core chlorophytes</taxon>
        <taxon>Trebouxiophyceae</taxon>
        <taxon>Trebouxiales</taxon>
        <taxon>Trebouxiaceae</taxon>
        <taxon>Symbiochloris</taxon>
    </lineage>
</organism>
<dbReference type="Proteomes" id="UP001465755">
    <property type="component" value="Unassembled WGS sequence"/>
</dbReference>